<proteinExistence type="predicted"/>
<dbReference type="GO" id="GO:0003964">
    <property type="term" value="F:RNA-directed DNA polymerase activity"/>
    <property type="evidence" value="ECO:0007669"/>
    <property type="project" value="UniProtKB-KW"/>
</dbReference>
<gene>
    <name evidence="4" type="ORF">Tco_0842680</name>
</gene>
<reference evidence="4" key="2">
    <citation type="submission" date="2022-01" db="EMBL/GenBank/DDBJ databases">
        <authorList>
            <person name="Yamashiro T."/>
            <person name="Shiraishi A."/>
            <person name="Satake H."/>
            <person name="Nakayama K."/>
        </authorList>
    </citation>
    <scope>NUCLEOTIDE SEQUENCE</scope>
</reference>
<dbReference type="Proteomes" id="UP001151760">
    <property type="component" value="Unassembled WGS sequence"/>
</dbReference>
<keyword evidence="4" id="KW-0548">Nucleotidyltransferase</keyword>
<organism evidence="4 5">
    <name type="scientific">Tanacetum coccineum</name>
    <dbReference type="NCBI Taxonomy" id="301880"/>
    <lineage>
        <taxon>Eukaryota</taxon>
        <taxon>Viridiplantae</taxon>
        <taxon>Streptophyta</taxon>
        <taxon>Embryophyta</taxon>
        <taxon>Tracheophyta</taxon>
        <taxon>Spermatophyta</taxon>
        <taxon>Magnoliopsida</taxon>
        <taxon>eudicotyledons</taxon>
        <taxon>Gunneridae</taxon>
        <taxon>Pentapetalae</taxon>
        <taxon>asterids</taxon>
        <taxon>campanulids</taxon>
        <taxon>Asterales</taxon>
        <taxon>Asteraceae</taxon>
        <taxon>Asteroideae</taxon>
        <taxon>Anthemideae</taxon>
        <taxon>Anthemidinae</taxon>
        <taxon>Tanacetum</taxon>
    </lineage>
</organism>
<evidence type="ECO:0000256" key="2">
    <source>
        <dbReference type="SAM" id="MobiDB-lite"/>
    </source>
</evidence>
<feature type="compositionally biased region" description="Gly residues" evidence="2">
    <location>
        <begin position="42"/>
        <end position="52"/>
    </location>
</feature>
<comment type="caution">
    <text evidence="4">The sequence shown here is derived from an EMBL/GenBank/DDBJ whole genome shotgun (WGS) entry which is preliminary data.</text>
</comment>
<feature type="domain" description="Retrotransposon gag" evidence="3">
    <location>
        <begin position="93"/>
        <end position="190"/>
    </location>
</feature>
<evidence type="ECO:0000256" key="1">
    <source>
        <dbReference type="SAM" id="Coils"/>
    </source>
</evidence>
<accession>A0ABQ5B384</accession>
<keyword evidence="1" id="KW-0175">Coiled coil</keyword>
<feature type="coiled-coil region" evidence="1">
    <location>
        <begin position="126"/>
        <end position="153"/>
    </location>
</feature>
<keyword evidence="4" id="KW-0695">RNA-directed DNA polymerase</keyword>
<evidence type="ECO:0000259" key="3">
    <source>
        <dbReference type="Pfam" id="PF03732"/>
    </source>
</evidence>
<feature type="compositionally biased region" description="Low complexity" evidence="2">
    <location>
        <begin position="32"/>
        <end position="41"/>
    </location>
</feature>
<dbReference type="Pfam" id="PF03732">
    <property type="entry name" value="Retrotrans_gag"/>
    <property type="match status" value="1"/>
</dbReference>
<name>A0ABQ5B384_9ASTR</name>
<dbReference type="InterPro" id="IPR005162">
    <property type="entry name" value="Retrotrans_gag_dom"/>
</dbReference>
<feature type="region of interest" description="Disordered" evidence="2">
    <location>
        <begin position="32"/>
        <end position="62"/>
    </location>
</feature>
<protein>
    <submittedName>
        <fullName evidence="4">Reverse transcriptase domain-containing protein</fullName>
    </submittedName>
</protein>
<dbReference type="EMBL" id="BQNB010012812">
    <property type="protein sequence ID" value="GJT08218.1"/>
    <property type="molecule type" value="Genomic_DNA"/>
</dbReference>
<reference evidence="4" key="1">
    <citation type="journal article" date="2022" name="Int. J. Mol. Sci.">
        <title>Draft Genome of Tanacetum Coccineum: Genomic Comparison of Closely Related Tanacetum-Family Plants.</title>
        <authorList>
            <person name="Yamashiro T."/>
            <person name="Shiraishi A."/>
            <person name="Nakayama K."/>
            <person name="Satake H."/>
        </authorList>
    </citation>
    <scope>NUCLEOTIDE SEQUENCE</scope>
</reference>
<sequence length="198" mass="22382">MPLKRNSMSAAAIERLIPQLVADALLDYEANQNSGNENGNGNKNGNGNGNENGNGSHNLGSENRRTLHTLRGCTYKEFLNCQPLNFKGTKGAYATCTLLGGVLTWWNSHVRTIGHETAYEMTWKSLMKIMTEAYCLRNEIQKLENELWNLTVKGTDLVGYTQRFQELVLLCPRMVPDEEDKEERFIWGLPDSIQRNVT</sequence>
<evidence type="ECO:0000313" key="4">
    <source>
        <dbReference type="EMBL" id="GJT08218.1"/>
    </source>
</evidence>
<keyword evidence="4" id="KW-0808">Transferase</keyword>
<keyword evidence="5" id="KW-1185">Reference proteome</keyword>
<evidence type="ECO:0000313" key="5">
    <source>
        <dbReference type="Proteomes" id="UP001151760"/>
    </source>
</evidence>